<evidence type="ECO:0000313" key="2">
    <source>
        <dbReference type="Proteomes" id="UP000487989"/>
    </source>
</evidence>
<accession>A0A6I0LPX0</accession>
<proteinExistence type="predicted"/>
<gene>
    <name evidence="1" type="ORF">GAP48_18725</name>
</gene>
<protein>
    <submittedName>
        <fullName evidence="1">Uncharacterized protein</fullName>
    </submittedName>
</protein>
<dbReference type="RefSeq" id="WP_151882038.1">
    <property type="nucleotide sequence ID" value="NZ_WCTH01000011.1"/>
</dbReference>
<comment type="caution">
    <text evidence="1">The sequence shown here is derived from an EMBL/GenBank/DDBJ whole genome shotgun (WGS) entry which is preliminary data.</text>
</comment>
<name>A0A6I0LPX0_BACUN</name>
<dbReference type="Proteomes" id="UP000487989">
    <property type="component" value="Unassembled WGS sequence"/>
</dbReference>
<sequence>MNNQNINKKLQSQLNKLCKDCSLKNRAGKCPYSNKSECDDYNLLITKTVLTQYPSLDLMKIPASAYANGLLAHEYVGEPVHYSCVDYVSLPVDFFVNGLKAHGYSGELRKTRVVKI</sequence>
<organism evidence="1 2">
    <name type="scientific">Bacteroides uniformis</name>
    <dbReference type="NCBI Taxonomy" id="820"/>
    <lineage>
        <taxon>Bacteria</taxon>
        <taxon>Pseudomonadati</taxon>
        <taxon>Bacteroidota</taxon>
        <taxon>Bacteroidia</taxon>
        <taxon>Bacteroidales</taxon>
        <taxon>Bacteroidaceae</taxon>
        <taxon>Bacteroides</taxon>
    </lineage>
</organism>
<dbReference type="EMBL" id="WCTJ01000039">
    <property type="protein sequence ID" value="KAB4248385.1"/>
    <property type="molecule type" value="Genomic_DNA"/>
</dbReference>
<dbReference type="AlphaFoldDB" id="A0A6I0LPX0"/>
<evidence type="ECO:0000313" key="1">
    <source>
        <dbReference type="EMBL" id="KAB4248385.1"/>
    </source>
</evidence>
<reference evidence="1 2" key="1">
    <citation type="journal article" date="2019" name="Nat. Med.">
        <title>A library of human gut bacterial isolates paired with longitudinal multiomics data enables mechanistic microbiome research.</title>
        <authorList>
            <person name="Poyet M."/>
            <person name="Groussin M."/>
            <person name="Gibbons S.M."/>
            <person name="Avila-Pacheco J."/>
            <person name="Jiang X."/>
            <person name="Kearney S.M."/>
            <person name="Perrotta A.R."/>
            <person name="Berdy B."/>
            <person name="Zhao S."/>
            <person name="Lieberman T.D."/>
            <person name="Swanson P.K."/>
            <person name="Smith M."/>
            <person name="Roesemann S."/>
            <person name="Alexander J.E."/>
            <person name="Rich S.A."/>
            <person name="Livny J."/>
            <person name="Vlamakis H."/>
            <person name="Clish C."/>
            <person name="Bullock K."/>
            <person name="Deik A."/>
            <person name="Scott J."/>
            <person name="Pierce K.A."/>
            <person name="Xavier R.J."/>
            <person name="Alm E.J."/>
        </authorList>
    </citation>
    <scope>NUCLEOTIDE SEQUENCE [LARGE SCALE GENOMIC DNA]</scope>
    <source>
        <strain evidence="1 2">BIOML-A3</strain>
    </source>
</reference>